<evidence type="ECO:0000313" key="9">
    <source>
        <dbReference type="EMBL" id="KAK9757301.1"/>
    </source>
</evidence>
<evidence type="ECO:0000256" key="5">
    <source>
        <dbReference type="ARBA" id="ARBA00023033"/>
    </source>
</evidence>
<keyword evidence="3 7" id="KW-0560">Oxidoreductase</keyword>
<dbReference type="PANTHER" id="PTHR47947:SF19">
    <property type="entry name" value="CYTOCHROME P450 82C3-RELATED"/>
    <property type="match status" value="1"/>
</dbReference>
<keyword evidence="4 6" id="KW-0408">Iron</keyword>
<sequence length="524" mass="59514">MEFHFLKQLSVYTASIVALLLFVYCLLKWKWSDSSMKHPPEPSGSWPIIGHLRLLGALPHISLGKMADKHGPIFMIKLGVQRVLVVSSHTMAKECLGVNDRVFVDRPKTIFVERLTYNSVMFGFGPYGSYWRDIRKVSIVELLSNHKVEKFKHVRISELQSSIKDIHDSYCVSKKKAVDMKQWFNDVSLNSIVRLVAGKSLKEFYQGEKYDKMSKALRDFFELAGVIAPADALPFLRCFDFGGYEKTMKKVAQEIDQVLQEWLEEHKKRMNSGNGNEKRDFMDVLLGLYETDQNKPTKYGADTVIKATCVTMIVAATDTTTVTLTWALSLLLNNRETINKAQAEIDAIVGKERQVKDSDLKDLPYLDAIVKETLRLYPAEPLSLTRVAVEDCTVNGYDIAAGTQLFVNIYKIHRDPEVWQNPLEFHPERFLTTHKDYEFRGTNFAFIPFGSGRRMCPGITLAYKSMMLTLANLLHGFEISTPSNETVDMTESFGLTNLKTTPLDVILVPRLADNLYNPPAVNTV</sequence>
<dbReference type="InterPro" id="IPR017972">
    <property type="entry name" value="Cyt_P450_CS"/>
</dbReference>
<dbReference type="Gene3D" id="1.10.630.10">
    <property type="entry name" value="Cytochrome P450"/>
    <property type="match status" value="1"/>
</dbReference>
<gene>
    <name evidence="8" type="ORF">RND81_01G154400</name>
    <name evidence="9" type="ORF">RND81_01G154800</name>
</gene>
<dbReference type="InterPro" id="IPR001128">
    <property type="entry name" value="Cyt_P450"/>
</dbReference>
<evidence type="ECO:0000256" key="1">
    <source>
        <dbReference type="ARBA" id="ARBA00022617"/>
    </source>
</evidence>
<reference evidence="9 10" key="1">
    <citation type="submission" date="2024-03" db="EMBL/GenBank/DDBJ databases">
        <title>WGS assembly of Saponaria officinalis var. Norfolk2.</title>
        <authorList>
            <person name="Jenkins J."/>
            <person name="Shu S."/>
            <person name="Grimwood J."/>
            <person name="Barry K."/>
            <person name="Goodstein D."/>
            <person name="Schmutz J."/>
            <person name="Leebens-Mack J."/>
            <person name="Osbourn A."/>
        </authorList>
    </citation>
    <scope>NUCLEOTIDE SEQUENCE [LARGE SCALE GENOMIC DNA]</scope>
    <source>
        <strain evidence="10">cv. Norfolk2</strain>
        <strain evidence="9">JIC</strain>
        <tissue evidence="9">Leaf</tissue>
    </source>
</reference>
<keyword evidence="10" id="KW-1185">Reference proteome</keyword>
<evidence type="ECO:0000313" key="8">
    <source>
        <dbReference type="EMBL" id="KAK9757297.1"/>
    </source>
</evidence>
<dbReference type="AlphaFoldDB" id="A0AAW1NER0"/>
<dbReference type="GO" id="GO:0004497">
    <property type="term" value="F:monooxygenase activity"/>
    <property type="evidence" value="ECO:0007669"/>
    <property type="project" value="UniProtKB-KW"/>
</dbReference>
<dbReference type="PRINTS" id="PR00463">
    <property type="entry name" value="EP450I"/>
</dbReference>
<dbReference type="EMBL" id="JBDFQZ010000001">
    <property type="protein sequence ID" value="KAK9757297.1"/>
    <property type="molecule type" value="Genomic_DNA"/>
</dbReference>
<evidence type="ECO:0000256" key="6">
    <source>
        <dbReference type="PIRSR" id="PIRSR602401-1"/>
    </source>
</evidence>
<evidence type="ECO:0000256" key="3">
    <source>
        <dbReference type="ARBA" id="ARBA00023002"/>
    </source>
</evidence>
<feature type="binding site" description="axial binding residue" evidence="6">
    <location>
        <position position="456"/>
    </location>
    <ligand>
        <name>heme</name>
        <dbReference type="ChEBI" id="CHEBI:30413"/>
    </ligand>
    <ligandPart>
        <name>Fe</name>
        <dbReference type="ChEBI" id="CHEBI:18248"/>
    </ligandPart>
</feature>
<comment type="caution">
    <text evidence="9">The sequence shown here is derived from an EMBL/GenBank/DDBJ whole genome shotgun (WGS) entry which is preliminary data.</text>
</comment>
<dbReference type="EMBL" id="JBDFQZ010000001">
    <property type="protein sequence ID" value="KAK9757301.1"/>
    <property type="molecule type" value="Genomic_DNA"/>
</dbReference>
<evidence type="ECO:0008006" key="11">
    <source>
        <dbReference type="Google" id="ProtNLM"/>
    </source>
</evidence>
<evidence type="ECO:0000256" key="7">
    <source>
        <dbReference type="RuleBase" id="RU000461"/>
    </source>
</evidence>
<dbReference type="PANTHER" id="PTHR47947">
    <property type="entry name" value="CYTOCHROME P450 82C3-RELATED"/>
    <property type="match status" value="1"/>
</dbReference>
<keyword evidence="2 6" id="KW-0479">Metal-binding</keyword>
<dbReference type="GO" id="GO:0020037">
    <property type="term" value="F:heme binding"/>
    <property type="evidence" value="ECO:0007669"/>
    <property type="project" value="InterPro"/>
</dbReference>
<accession>A0AAW1NER0</accession>
<dbReference type="GO" id="GO:0005506">
    <property type="term" value="F:iron ion binding"/>
    <property type="evidence" value="ECO:0007669"/>
    <property type="project" value="InterPro"/>
</dbReference>
<dbReference type="InterPro" id="IPR036396">
    <property type="entry name" value="Cyt_P450_sf"/>
</dbReference>
<dbReference type="FunFam" id="1.10.630.10:FF:000026">
    <property type="entry name" value="Cytochrome P450 82C4"/>
    <property type="match status" value="1"/>
</dbReference>
<name>A0AAW1NER0_SAPOF</name>
<dbReference type="PROSITE" id="PS00086">
    <property type="entry name" value="CYTOCHROME_P450"/>
    <property type="match status" value="1"/>
</dbReference>
<evidence type="ECO:0000256" key="2">
    <source>
        <dbReference type="ARBA" id="ARBA00022723"/>
    </source>
</evidence>
<dbReference type="InterPro" id="IPR002401">
    <property type="entry name" value="Cyt_P450_E_grp-I"/>
</dbReference>
<protein>
    <recommendedName>
        <fullName evidence="11">Cytochrome P450</fullName>
    </recommendedName>
</protein>
<keyword evidence="1 6" id="KW-0349">Heme</keyword>
<proteinExistence type="inferred from homology"/>
<evidence type="ECO:0000256" key="4">
    <source>
        <dbReference type="ARBA" id="ARBA00023004"/>
    </source>
</evidence>
<dbReference type="Pfam" id="PF00067">
    <property type="entry name" value="p450"/>
    <property type="match status" value="1"/>
</dbReference>
<organism evidence="9 10">
    <name type="scientific">Saponaria officinalis</name>
    <name type="common">Common soapwort</name>
    <name type="synonym">Lychnis saponaria</name>
    <dbReference type="NCBI Taxonomy" id="3572"/>
    <lineage>
        <taxon>Eukaryota</taxon>
        <taxon>Viridiplantae</taxon>
        <taxon>Streptophyta</taxon>
        <taxon>Embryophyta</taxon>
        <taxon>Tracheophyta</taxon>
        <taxon>Spermatophyta</taxon>
        <taxon>Magnoliopsida</taxon>
        <taxon>eudicotyledons</taxon>
        <taxon>Gunneridae</taxon>
        <taxon>Pentapetalae</taxon>
        <taxon>Caryophyllales</taxon>
        <taxon>Caryophyllaceae</taxon>
        <taxon>Caryophylleae</taxon>
        <taxon>Saponaria</taxon>
    </lineage>
</organism>
<comment type="similarity">
    <text evidence="7">Belongs to the cytochrome P450 family.</text>
</comment>
<comment type="cofactor">
    <cofactor evidence="6">
        <name>heme</name>
        <dbReference type="ChEBI" id="CHEBI:30413"/>
    </cofactor>
</comment>
<keyword evidence="5 7" id="KW-0503">Monooxygenase</keyword>
<dbReference type="SUPFAM" id="SSF48264">
    <property type="entry name" value="Cytochrome P450"/>
    <property type="match status" value="1"/>
</dbReference>
<dbReference type="InterPro" id="IPR050651">
    <property type="entry name" value="Plant_Cytochrome_P450_Monoox"/>
</dbReference>
<dbReference type="Proteomes" id="UP001443914">
    <property type="component" value="Unassembled WGS sequence"/>
</dbReference>
<evidence type="ECO:0000313" key="10">
    <source>
        <dbReference type="Proteomes" id="UP001443914"/>
    </source>
</evidence>
<dbReference type="GO" id="GO:0016705">
    <property type="term" value="F:oxidoreductase activity, acting on paired donors, with incorporation or reduction of molecular oxygen"/>
    <property type="evidence" value="ECO:0007669"/>
    <property type="project" value="InterPro"/>
</dbReference>
<dbReference type="PRINTS" id="PR00385">
    <property type="entry name" value="P450"/>
</dbReference>